<dbReference type="AlphaFoldDB" id="A0A1Z4MZ65"/>
<dbReference type="InterPro" id="IPR005467">
    <property type="entry name" value="His_kinase_dom"/>
</dbReference>
<evidence type="ECO:0000256" key="2">
    <source>
        <dbReference type="ARBA" id="ARBA00012438"/>
    </source>
</evidence>
<dbReference type="Pfam" id="PF13426">
    <property type="entry name" value="PAS_9"/>
    <property type="match status" value="1"/>
</dbReference>
<dbReference type="InterPro" id="IPR036097">
    <property type="entry name" value="HisK_dim/P_sf"/>
</dbReference>
<dbReference type="KEGG" id="ttq:NIES37_26920"/>
<keyword evidence="6" id="KW-0175">Coiled coil</keyword>
<protein>
    <recommendedName>
        <fullName evidence="2">histidine kinase</fullName>
        <ecNumber evidence="2">2.7.13.3</ecNumber>
    </recommendedName>
</protein>
<dbReference type="SMART" id="SM00387">
    <property type="entry name" value="HATPase_c"/>
    <property type="match status" value="1"/>
</dbReference>
<feature type="domain" description="Histidine kinase" evidence="7">
    <location>
        <begin position="194"/>
        <end position="446"/>
    </location>
</feature>
<dbReference type="EC" id="2.7.13.3" evidence="2"/>
<dbReference type="Gene3D" id="3.30.565.10">
    <property type="entry name" value="Histidine kinase-like ATPase, C-terminal domain"/>
    <property type="match status" value="1"/>
</dbReference>
<dbReference type="InterPro" id="IPR003661">
    <property type="entry name" value="HisK_dim/P_dom"/>
</dbReference>
<name>A0A1Z4MZ65_9CYAN</name>
<evidence type="ECO:0000313" key="10">
    <source>
        <dbReference type="Proteomes" id="UP000218785"/>
    </source>
</evidence>
<proteinExistence type="predicted"/>
<dbReference type="InterPro" id="IPR000014">
    <property type="entry name" value="PAS"/>
</dbReference>
<evidence type="ECO:0000256" key="6">
    <source>
        <dbReference type="SAM" id="Coils"/>
    </source>
</evidence>
<evidence type="ECO:0000256" key="1">
    <source>
        <dbReference type="ARBA" id="ARBA00000085"/>
    </source>
</evidence>
<evidence type="ECO:0000256" key="3">
    <source>
        <dbReference type="ARBA" id="ARBA00022553"/>
    </source>
</evidence>
<dbReference type="SUPFAM" id="SSF55874">
    <property type="entry name" value="ATPase domain of HSP90 chaperone/DNA topoisomerase II/histidine kinase"/>
    <property type="match status" value="1"/>
</dbReference>
<dbReference type="PANTHER" id="PTHR43065">
    <property type="entry name" value="SENSOR HISTIDINE KINASE"/>
    <property type="match status" value="1"/>
</dbReference>
<dbReference type="PROSITE" id="PS50112">
    <property type="entry name" value="PAS"/>
    <property type="match status" value="1"/>
</dbReference>
<evidence type="ECO:0000259" key="8">
    <source>
        <dbReference type="PROSITE" id="PS50112"/>
    </source>
</evidence>
<dbReference type="SMART" id="SM00388">
    <property type="entry name" value="HisKA"/>
    <property type="match status" value="1"/>
</dbReference>
<evidence type="ECO:0000256" key="4">
    <source>
        <dbReference type="ARBA" id="ARBA00022777"/>
    </source>
</evidence>
<dbReference type="InterPro" id="IPR036890">
    <property type="entry name" value="HATPase_C_sf"/>
</dbReference>
<dbReference type="Pfam" id="PF02518">
    <property type="entry name" value="HATPase_c"/>
    <property type="match status" value="1"/>
</dbReference>
<accession>A0A1Z4MZ65</accession>
<comment type="catalytic activity">
    <reaction evidence="1">
        <text>ATP + protein L-histidine = ADP + protein N-phospho-L-histidine.</text>
        <dbReference type="EC" id="2.7.13.3"/>
    </reaction>
</comment>
<dbReference type="SUPFAM" id="SSF47384">
    <property type="entry name" value="Homodimeric domain of signal transducing histidine kinase"/>
    <property type="match status" value="1"/>
</dbReference>
<dbReference type="Gene3D" id="1.10.287.130">
    <property type="match status" value="1"/>
</dbReference>
<sequence length="446" mass="51136">MSDFNNELHTQIQYSLMEKLSESERRYRELVNSLREIVFKCDRLGNVKFLNQAWTKTLGYQVADVIGSPLSNFIDANDRHLWQATLEKLQTGVEVCQELRFHHQTGVIVWLELSIQPCDESEFSGSLIHINDRKQAEVLLKQTNEELEARVEQRNTELIQANHELKLTLEKLKYTQAQLVQTEKMSSLGQLVAGIAHEINNPVNFIYANLSYASEYTEALFQIIELYQQAYPVTPLHVQEAIKHFDLEFIQQDLAKLLQSMQAGSDRIREVVLLLRNFSRLDEAEIKNVDIHVGIDHTITLLRHRLTTNSGMMGIQIIKDYGRIPLIKCYPAQMNQVFMNIINNAIDALLEAINQSQLLMPTIWISTEIIDEVWLNIRIKNNGLPIPESVMAKIFDPFFTTKAVGKGIGLGLFVSYQIVVEMHQGKLTCTSLPNKETEFCIQIPIV</sequence>
<dbReference type="CDD" id="cd00082">
    <property type="entry name" value="HisKA"/>
    <property type="match status" value="1"/>
</dbReference>
<dbReference type="EMBL" id="AP018248">
    <property type="protein sequence ID" value="BAY98740.1"/>
    <property type="molecule type" value="Genomic_DNA"/>
</dbReference>
<dbReference type="SUPFAM" id="SSF55785">
    <property type="entry name" value="PYP-like sensor domain (PAS domain)"/>
    <property type="match status" value="1"/>
</dbReference>
<dbReference type="InterPro" id="IPR035965">
    <property type="entry name" value="PAS-like_dom_sf"/>
</dbReference>
<dbReference type="PROSITE" id="PS50109">
    <property type="entry name" value="HIS_KIN"/>
    <property type="match status" value="1"/>
</dbReference>
<dbReference type="Proteomes" id="UP000218785">
    <property type="component" value="Chromosome"/>
</dbReference>
<dbReference type="PANTHER" id="PTHR43065:SF42">
    <property type="entry name" value="TWO-COMPONENT SENSOR PPRA"/>
    <property type="match status" value="1"/>
</dbReference>
<organism evidence="9 10">
    <name type="scientific">Tolypothrix tenuis PCC 7101</name>
    <dbReference type="NCBI Taxonomy" id="231146"/>
    <lineage>
        <taxon>Bacteria</taxon>
        <taxon>Bacillati</taxon>
        <taxon>Cyanobacteriota</taxon>
        <taxon>Cyanophyceae</taxon>
        <taxon>Nostocales</taxon>
        <taxon>Tolypothrichaceae</taxon>
        <taxon>Tolypothrix</taxon>
    </lineage>
</organism>
<reference evidence="9 10" key="1">
    <citation type="submission" date="2017-06" db="EMBL/GenBank/DDBJ databases">
        <title>Genome sequencing of cyanobaciteial culture collection at National Institute for Environmental Studies (NIES).</title>
        <authorList>
            <person name="Hirose Y."/>
            <person name="Shimura Y."/>
            <person name="Fujisawa T."/>
            <person name="Nakamura Y."/>
            <person name="Kawachi M."/>
        </authorList>
    </citation>
    <scope>NUCLEOTIDE SEQUENCE [LARGE SCALE GENOMIC DNA]</scope>
    <source>
        <strain evidence="9 10">NIES-37</strain>
    </source>
</reference>
<dbReference type="NCBIfam" id="TIGR00229">
    <property type="entry name" value="sensory_box"/>
    <property type="match status" value="1"/>
</dbReference>
<feature type="domain" description="PAS" evidence="8">
    <location>
        <begin position="23"/>
        <end position="93"/>
    </location>
</feature>
<evidence type="ECO:0000259" key="7">
    <source>
        <dbReference type="PROSITE" id="PS50109"/>
    </source>
</evidence>
<keyword evidence="4 9" id="KW-0418">Kinase</keyword>
<evidence type="ECO:0000256" key="5">
    <source>
        <dbReference type="ARBA" id="ARBA00023012"/>
    </source>
</evidence>
<dbReference type="InterPro" id="IPR003594">
    <property type="entry name" value="HATPase_dom"/>
</dbReference>
<gene>
    <name evidence="9" type="ORF">NIES37_26920</name>
</gene>
<dbReference type="CDD" id="cd00130">
    <property type="entry name" value="PAS"/>
    <property type="match status" value="1"/>
</dbReference>
<keyword evidence="3" id="KW-0597">Phosphoprotein</keyword>
<dbReference type="InterPro" id="IPR004358">
    <property type="entry name" value="Sig_transdc_His_kin-like_C"/>
</dbReference>
<dbReference type="PRINTS" id="PR00344">
    <property type="entry name" value="BCTRLSENSOR"/>
</dbReference>
<dbReference type="RefSeq" id="WP_199347419.1">
    <property type="nucleotide sequence ID" value="NZ_CAWNJS010000001.1"/>
</dbReference>
<feature type="coiled-coil region" evidence="6">
    <location>
        <begin position="133"/>
        <end position="164"/>
    </location>
</feature>
<evidence type="ECO:0000313" key="9">
    <source>
        <dbReference type="EMBL" id="BAY98740.1"/>
    </source>
</evidence>
<dbReference type="GO" id="GO:0000155">
    <property type="term" value="F:phosphorelay sensor kinase activity"/>
    <property type="evidence" value="ECO:0007669"/>
    <property type="project" value="InterPro"/>
</dbReference>
<keyword evidence="5" id="KW-0902">Two-component regulatory system</keyword>
<dbReference type="SMART" id="SM00091">
    <property type="entry name" value="PAS"/>
    <property type="match status" value="1"/>
</dbReference>
<dbReference type="Gene3D" id="3.30.450.20">
    <property type="entry name" value="PAS domain"/>
    <property type="match status" value="1"/>
</dbReference>
<keyword evidence="4 9" id="KW-0808">Transferase</keyword>
<keyword evidence="10" id="KW-1185">Reference proteome</keyword>